<dbReference type="InterPro" id="IPR021979">
    <property type="entry name" value="DUF3584"/>
</dbReference>
<feature type="coiled-coil region" evidence="1">
    <location>
        <begin position="309"/>
        <end position="375"/>
    </location>
</feature>
<feature type="region of interest" description="Disordered" evidence="2">
    <location>
        <begin position="485"/>
        <end position="509"/>
    </location>
</feature>
<proteinExistence type="predicted"/>
<gene>
    <name evidence="3" type="ORF">GCM10010982_15890</name>
</gene>
<keyword evidence="4" id="KW-1185">Reference proteome</keyword>
<keyword evidence="3" id="KW-0547">Nucleotide-binding</keyword>
<dbReference type="GO" id="GO:0005524">
    <property type="term" value="F:ATP binding"/>
    <property type="evidence" value="ECO:0007669"/>
    <property type="project" value="UniProtKB-KW"/>
</dbReference>
<evidence type="ECO:0000256" key="2">
    <source>
        <dbReference type="SAM" id="MobiDB-lite"/>
    </source>
</evidence>
<keyword evidence="3" id="KW-0067">ATP-binding</keyword>
<feature type="coiled-coil region" evidence="1">
    <location>
        <begin position="818"/>
        <end position="873"/>
    </location>
</feature>
<dbReference type="Proteomes" id="UP000606935">
    <property type="component" value="Unassembled WGS sequence"/>
</dbReference>
<feature type="compositionally biased region" description="Polar residues" evidence="2">
    <location>
        <begin position="499"/>
        <end position="509"/>
    </location>
</feature>
<comment type="caution">
    <text evidence="3">The sequence shown here is derived from an EMBL/GenBank/DDBJ whole genome shotgun (WGS) entry which is preliminary data.</text>
</comment>
<dbReference type="AlphaFoldDB" id="A0A917YYN2"/>
<dbReference type="Pfam" id="PF12128">
    <property type="entry name" value="DUF3584"/>
    <property type="match status" value="1"/>
</dbReference>
<organism evidence="3 4">
    <name type="scientific">Bowmanella pacifica</name>
    <dbReference type="NCBI Taxonomy" id="502051"/>
    <lineage>
        <taxon>Bacteria</taxon>
        <taxon>Pseudomonadati</taxon>
        <taxon>Pseudomonadota</taxon>
        <taxon>Gammaproteobacteria</taxon>
        <taxon>Alteromonadales</taxon>
        <taxon>Alteromonadaceae</taxon>
        <taxon>Bowmanella</taxon>
    </lineage>
</organism>
<reference evidence="3" key="2">
    <citation type="submission" date="2020-09" db="EMBL/GenBank/DDBJ databases">
        <authorList>
            <person name="Sun Q."/>
            <person name="Zhou Y."/>
        </authorList>
    </citation>
    <scope>NUCLEOTIDE SEQUENCE</scope>
    <source>
        <strain evidence="3">CGMCC 1.7086</strain>
    </source>
</reference>
<sequence length="1224" mass="140422">MPGLVRLILIDTHLPGVVELKLDGHTNICGTNASGKTTLQRLIPVFYGEYPSRVVPATRDSFERWYLPRESSFIIYEYRSGEEELCQLVLTSTGNGVNYRFIAKGFDLEDYLYQNKSGKHTSLPAVEQARALARNGFTVSKQLNTKDFRAVLQNDRGVMNASSNGRELLGYARIFALCEAQQSLRHIEKLAKAVHSREGKMETIKAMIAAILEEDGVQPPSSGLSRNKVEDWIRECHLIKEFDAIRPQFSRLEQANHELGQSELRLAQLRQQFSVDLSQLAASIVQQDGKLEETILTLRKQESDWAITRDGLNQQLSEAKAEVRTYESDLERVENEYQDWQDKDIETLQKNLNHLTQWQSQLDGAQARYSLLTDQHQDVESSYNKQLAGIGEKLSQEQELYGEKQQELKEKLADARTDEQRKLAELRQDYQQQLNTAQQDYQQRLQELKVQHAELSAALRNAGFNEFEQSQVVLLEESIQEAAELEDNGRDKQRRLGQELSQANKTRSQAANELELARKQFTKAQQQVDKIEALLYPGQGSLLEFVRRELPDWPQSLGKVINAELLARKDLKPELGEMQDSLFGLKLDLSLLDTPEYAHSEQQLQAQLDDAQRLLAEAVEQQNQAEQKLAQASEAVRNQELKQAQADSEQRTLEANRKRLQQDKDQLLQEYRAALAERKQQNKDRLKDNEKRQQQVESQQQQALSEIRDQQRDAETELQFHWQQVTDDLRSQITQVEQHIQHSRQQAANDKKQAQLWLQNELAKRGVDVDEIADLRKQIETLKTDILKTEKSRGLVKDYEHWHATVYLQHKVTWQQGLARARKTLAESERELAKQEGAYKTLRSQLKEQQTQLEQLLKTAREQEIDVKNIHAQLNRLSLPKAEVVADKSSVVQRLGEGQQLLQGRDKLLSDIKAYVEHFDSLIASQAGTGLAETWERSREECAVVNAQGVRTVDHRRLVSHLDQLLNVLIPQKLQGLRDLGRTFGADLSQYYKVLEDIDKRIVTQSRRISQEVEEELFLDGVSDSAVRIRSRISELEFWPELTQFDRLYQEWLEDGAADLPPDDYAMSMRRVMDILGRAALAGGIGKLLDIELQLREGKSDLVIRTDRQLNESSSHGMAYLILCKFLLAFTRLLRGKAEAVIHWPIDELGTLHQSNVKKIFDACQNNNISVVGAFPNPESEVLTLFDNRYLIDKATRKLQVVQPKVSAISERLRQRSQQQEKSA</sequence>
<evidence type="ECO:0000256" key="1">
    <source>
        <dbReference type="SAM" id="Coils"/>
    </source>
</evidence>
<accession>A0A917YYN2</accession>
<name>A0A917YYN2_9ALTE</name>
<reference evidence="3" key="1">
    <citation type="journal article" date="2014" name="Int. J. Syst. Evol. Microbiol.">
        <title>Complete genome sequence of Corynebacterium casei LMG S-19264T (=DSM 44701T), isolated from a smear-ripened cheese.</title>
        <authorList>
            <consortium name="US DOE Joint Genome Institute (JGI-PGF)"/>
            <person name="Walter F."/>
            <person name="Albersmeier A."/>
            <person name="Kalinowski J."/>
            <person name="Ruckert C."/>
        </authorList>
    </citation>
    <scope>NUCLEOTIDE SEQUENCE</scope>
    <source>
        <strain evidence="3">CGMCC 1.7086</strain>
    </source>
</reference>
<evidence type="ECO:0000313" key="3">
    <source>
        <dbReference type="EMBL" id="GGO67999.1"/>
    </source>
</evidence>
<feature type="region of interest" description="Disordered" evidence="2">
    <location>
        <begin position="678"/>
        <end position="710"/>
    </location>
</feature>
<feature type="compositionally biased region" description="Basic and acidic residues" evidence="2">
    <location>
        <begin position="487"/>
        <end position="497"/>
    </location>
</feature>
<protein>
    <submittedName>
        <fullName evidence="3">ATP-binding protein</fullName>
    </submittedName>
</protein>
<dbReference type="EMBL" id="BMLS01000002">
    <property type="protein sequence ID" value="GGO67999.1"/>
    <property type="molecule type" value="Genomic_DNA"/>
</dbReference>
<keyword evidence="1" id="KW-0175">Coiled coil</keyword>
<feature type="compositionally biased region" description="Basic and acidic residues" evidence="2">
    <location>
        <begin position="678"/>
        <end position="694"/>
    </location>
</feature>
<evidence type="ECO:0000313" key="4">
    <source>
        <dbReference type="Proteomes" id="UP000606935"/>
    </source>
</evidence>
<dbReference type="RefSeq" id="WP_188692912.1">
    <property type="nucleotide sequence ID" value="NZ_BMLS01000002.1"/>
</dbReference>